<evidence type="ECO:0000313" key="1">
    <source>
        <dbReference type="EMBL" id="KAI4840864.1"/>
    </source>
</evidence>
<reference evidence="1" key="1">
    <citation type="submission" date="2022-06" db="EMBL/GenBank/DDBJ databases">
        <title>The First Complete Genome of the Simian Malaria Parasite Plasmodium brasilianum.</title>
        <authorList>
            <person name="Bajic M."/>
            <person name="Ravishankar S."/>
        </authorList>
    </citation>
    <scope>NUCLEOTIDE SEQUENCE</scope>
    <source>
        <strain evidence="1">Bolivian I</strain>
    </source>
</reference>
<name>A0ACB9YH24_PLABR</name>
<dbReference type="Proteomes" id="UP001056978">
    <property type="component" value="Chromosome 2"/>
</dbReference>
<protein>
    <submittedName>
        <fullName evidence="1">Uncharacterized protein</fullName>
    </submittedName>
</protein>
<keyword evidence="2" id="KW-1185">Reference proteome</keyword>
<comment type="caution">
    <text evidence="1">The sequence shown here is derived from an EMBL/GenBank/DDBJ whole genome shotgun (WGS) entry which is preliminary data.</text>
</comment>
<organism evidence="1 2">
    <name type="scientific">Plasmodium brasilianum</name>
    <dbReference type="NCBI Taxonomy" id="5824"/>
    <lineage>
        <taxon>Eukaryota</taxon>
        <taxon>Sar</taxon>
        <taxon>Alveolata</taxon>
        <taxon>Apicomplexa</taxon>
        <taxon>Aconoidasida</taxon>
        <taxon>Haemosporida</taxon>
        <taxon>Plasmodiidae</taxon>
        <taxon>Plasmodium</taxon>
        <taxon>Plasmodium (Plasmodium)</taxon>
    </lineage>
</organism>
<dbReference type="EMBL" id="CM043770">
    <property type="protein sequence ID" value="KAI4840864.1"/>
    <property type="molecule type" value="Genomic_DNA"/>
</dbReference>
<sequence length="123" mass="14456">MASHNSFTVGNYTSNPKRTTSKLSQVFTLITHVQNHLERLKNPVDEEELVRESLNLVTHFNRDSQYYGGCPIISTEGAIYLFVLKYKVRYFCEKIKYVDSVIEDILIYTDTRRMMPINHYNQD</sequence>
<gene>
    <name evidence="1" type="ORF">MKS88_000627</name>
</gene>
<evidence type="ECO:0000313" key="2">
    <source>
        <dbReference type="Proteomes" id="UP001056978"/>
    </source>
</evidence>
<accession>A0ACB9YH24</accession>
<proteinExistence type="predicted"/>